<comment type="caution">
    <text evidence="10">Lacks conserved residue(s) required for the propagation of feature annotation.</text>
</comment>
<protein>
    <recommendedName>
        <fullName evidence="10">tRNA dimethylallyltransferase</fullName>
        <ecNumber evidence="10">2.5.1.75</ecNumber>
    </recommendedName>
    <alternativeName>
        <fullName evidence="10">Dimethylallyl diphosphate:tRNA dimethylallyltransferase</fullName>
        <shortName evidence="10">DMAPP:tRNA dimethylallyltransferase</shortName>
        <shortName evidence="10">DMATase</shortName>
    </alternativeName>
    <alternativeName>
        <fullName evidence="10">Isopentenyl-diphosphate:tRNA isopentenyltransferase</fullName>
        <shortName evidence="10">IPP transferase</shortName>
        <shortName evidence="10">IPPT</shortName>
        <shortName evidence="10">IPTase</shortName>
    </alternativeName>
</protein>
<gene>
    <name evidence="10 14" type="primary">miaA</name>
    <name evidence="14" type="ORF">STRUR_0936</name>
</gene>
<dbReference type="NCBIfam" id="TIGR00174">
    <property type="entry name" value="miaA"/>
    <property type="match status" value="1"/>
</dbReference>
<dbReference type="RefSeq" id="WP_006739781.1">
    <property type="nucleotide sequence ID" value="NZ_AEUZ02000001.1"/>
</dbReference>
<dbReference type="AlphaFoldDB" id="G5KF32"/>
<keyword evidence="5 10" id="KW-0819">tRNA processing</keyword>
<dbReference type="EC" id="2.5.1.75" evidence="10"/>
<dbReference type="eggNOG" id="COG0324">
    <property type="taxonomic scope" value="Bacteria"/>
</dbReference>
<dbReference type="EMBL" id="AEUZ02000001">
    <property type="protein sequence ID" value="EHJ57050.1"/>
    <property type="molecule type" value="Genomic_DNA"/>
</dbReference>
<evidence type="ECO:0000313" key="15">
    <source>
        <dbReference type="Proteomes" id="UP000005388"/>
    </source>
</evidence>
<evidence type="ECO:0000256" key="8">
    <source>
        <dbReference type="ARBA" id="ARBA00022842"/>
    </source>
</evidence>
<dbReference type="PANTHER" id="PTHR11088">
    <property type="entry name" value="TRNA DIMETHYLALLYLTRANSFERASE"/>
    <property type="match status" value="1"/>
</dbReference>
<evidence type="ECO:0000313" key="14">
    <source>
        <dbReference type="EMBL" id="EHJ57050.1"/>
    </source>
</evidence>
<dbReference type="GO" id="GO:0005524">
    <property type="term" value="F:ATP binding"/>
    <property type="evidence" value="ECO:0007669"/>
    <property type="project" value="UniProtKB-UniRule"/>
</dbReference>
<dbReference type="HAMAP" id="MF_00185">
    <property type="entry name" value="IPP_trans"/>
    <property type="match status" value="1"/>
</dbReference>
<dbReference type="GO" id="GO:0006400">
    <property type="term" value="P:tRNA modification"/>
    <property type="evidence" value="ECO:0007669"/>
    <property type="project" value="TreeGrafter"/>
</dbReference>
<reference evidence="14 15" key="1">
    <citation type="journal article" date="2014" name="Int. J. Syst. Evol. Microbiol.">
        <title>Phylogenomics and the dynamic genome evolution of the genus Streptococcus.</title>
        <authorList>
            <consortium name="The Broad Institute Genome Sequencing Platform"/>
            <person name="Richards V.P."/>
            <person name="Palmer S.R."/>
            <person name="Pavinski Bitar P.D."/>
            <person name="Qin X."/>
            <person name="Weinstock G.M."/>
            <person name="Highlander S.K."/>
            <person name="Town C.D."/>
            <person name="Burne R.A."/>
            <person name="Stanhope M.J."/>
        </authorList>
    </citation>
    <scope>NUCLEOTIDE SEQUENCE [LARGE SCALE GENOMIC DNA]</scope>
    <source>
        <strain evidence="14 15">2285-97</strain>
    </source>
</reference>
<sequence>MQKIIVIVGPTAIGKSDLGIKLAKIYNGEIISGDSQQVYRQLDIGTAKVTKQEQEEIKHHLIDVRDVTDSYSAFDFVQEAQKAISEIAEKSKLPIIVGGTGLYIQSLIEGYHLGGQVDQKKVLSLRAELEQLDNEDIKSILEEKKIVIDQYNKRRSIRAIEIETFGKKLENDHPNYDVLLIGLNDDRQTIYDRINRRVDNMIKNGILDEARYLYDYYPEVQATRAIGYKEFFPYFSGEITLFDASEKLKQNTRRFAKRQLTWFKNRMDVTFFDISKPESQFEIKELIENFIQS</sequence>
<dbReference type="Pfam" id="PF01715">
    <property type="entry name" value="IPPT"/>
    <property type="match status" value="1"/>
</dbReference>
<feature type="binding site" evidence="10">
    <location>
        <begin position="11"/>
        <end position="16"/>
    </location>
    <ligand>
        <name>substrate</name>
    </ligand>
</feature>
<dbReference type="Proteomes" id="UP000005388">
    <property type="component" value="Unassembled WGS sequence"/>
</dbReference>
<proteinExistence type="inferred from homology"/>
<evidence type="ECO:0000256" key="5">
    <source>
        <dbReference type="ARBA" id="ARBA00022694"/>
    </source>
</evidence>
<comment type="similarity">
    <text evidence="3 10 13">Belongs to the IPP transferase family.</text>
</comment>
<evidence type="ECO:0000256" key="6">
    <source>
        <dbReference type="ARBA" id="ARBA00022741"/>
    </source>
</evidence>
<dbReference type="InterPro" id="IPR018022">
    <property type="entry name" value="IPT"/>
</dbReference>
<comment type="cofactor">
    <cofactor evidence="1 10">
        <name>Mg(2+)</name>
        <dbReference type="ChEBI" id="CHEBI:18420"/>
    </cofactor>
</comment>
<dbReference type="Gene3D" id="3.40.50.300">
    <property type="entry name" value="P-loop containing nucleotide triphosphate hydrolases"/>
    <property type="match status" value="2"/>
</dbReference>
<feature type="site" description="Interaction with substrate tRNA" evidence="10">
    <location>
        <position position="100"/>
    </location>
</feature>
<comment type="catalytic activity">
    <reaction evidence="9 10 11">
        <text>adenosine(37) in tRNA + dimethylallyl diphosphate = N(6)-dimethylallyladenosine(37) in tRNA + diphosphate</text>
        <dbReference type="Rhea" id="RHEA:26482"/>
        <dbReference type="Rhea" id="RHEA-COMP:10162"/>
        <dbReference type="Rhea" id="RHEA-COMP:10375"/>
        <dbReference type="ChEBI" id="CHEBI:33019"/>
        <dbReference type="ChEBI" id="CHEBI:57623"/>
        <dbReference type="ChEBI" id="CHEBI:74411"/>
        <dbReference type="ChEBI" id="CHEBI:74415"/>
        <dbReference type="EC" id="2.5.1.75"/>
    </reaction>
</comment>
<organism evidence="14 15">
    <name type="scientific">Streptococcus urinalis 2285-97</name>
    <dbReference type="NCBI Taxonomy" id="764291"/>
    <lineage>
        <taxon>Bacteria</taxon>
        <taxon>Bacillati</taxon>
        <taxon>Bacillota</taxon>
        <taxon>Bacilli</taxon>
        <taxon>Lactobacillales</taxon>
        <taxon>Streptococcaceae</taxon>
        <taxon>Streptococcus</taxon>
    </lineage>
</organism>
<evidence type="ECO:0000256" key="11">
    <source>
        <dbReference type="RuleBase" id="RU003783"/>
    </source>
</evidence>
<name>G5KF32_9STRE</name>
<evidence type="ECO:0000256" key="2">
    <source>
        <dbReference type="ARBA" id="ARBA00003213"/>
    </source>
</evidence>
<keyword evidence="7 10" id="KW-0067">ATP-binding</keyword>
<dbReference type="PANTHER" id="PTHR11088:SF60">
    <property type="entry name" value="TRNA DIMETHYLALLYLTRANSFERASE"/>
    <property type="match status" value="1"/>
</dbReference>
<dbReference type="InterPro" id="IPR039657">
    <property type="entry name" value="Dimethylallyltransferase"/>
</dbReference>
<evidence type="ECO:0000256" key="10">
    <source>
        <dbReference type="HAMAP-Rule" id="MF_00185"/>
    </source>
</evidence>
<dbReference type="InterPro" id="IPR027417">
    <property type="entry name" value="P-loop_NTPase"/>
</dbReference>
<evidence type="ECO:0000256" key="7">
    <source>
        <dbReference type="ARBA" id="ARBA00022840"/>
    </source>
</evidence>
<feature type="binding site" evidence="10">
    <location>
        <begin position="9"/>
        <end position="16"/>
    </location>
    <ligand>
        <name>ATP</name>
        <dbReference type="ChEBI" id="CHEBI:30616"/>
    </ligand>
</feature>
<comment type="function">
    <text evidence="2 10 12">Catalyzes the transfer of a dimethylallyl group onto the adenine at position 37 in tRNAs that read codons beginning with uridine, leading to the formation of N6-(dimethylallyl)adenosine (i(6)A).</text>
</comment>
<keyword evidence="4 10" id="KW-0808">Transferase</keyword>
<evidence type="ECO:0000256" key="4">
    <source>
        <dbReference type="ARBA" id="ARBA00022679"/>
    </source>
</evidence>
<feature type="site" description="Interaction with substrate tRNA" evidence="10">
    <location>
        <position position="126"/>
    </location>
</feature>
<keyword evidence="15" id="KW-1185">Reference proteome</keyword>
<dbReference type="SUPFAM" id="SSF52540">
    <property type="entry name" value="P-loop containing nucleoside triphosphate hydrolases"/>
    <property type="match status" value="2"/>
</dbReference>
<evidence type="ECO:0000256" key="13">
    <source>
        <dbReference type="RuleBase" id="RU003785"/>
    </source>
</evidence>
<evidence type="ECO:0000256" key="12">
    <source>
        <dbReference type="RuleBase" id="RU003784"/>
    </source>
</evidence>
<accession>G5KF32</accession>
<keyword evidence="6 10" id="KW-0547">Nucleotide-binding</keyword>
<feature type="region of interest" description="Interaction with substrate tRNA" evidence="10">
    <location>
        <begin position="34"/>
        <end position="37"/>
    </location>
</feature>
<comment type="subunit">
    <text evidence="10">Monomer.</text>
</comment>
<evidence type="ECO:0000256" key="1">
    <source>
        <dbReference type="ARBA" id="ARBA00001946"/>
    </source>
</evidence>
<dbReference type="STRING" id="764291.STRUR_0936"/>
<evidence type="ECO:0000256" key="3">
    <source>
        <dbReference type="ARBA" id="ARBA00005842"/>
    </source>
</evidence>
<evidence type="ECO:0000256" key="9">
    <source>
        <dbReference type="ARBA" id="ARBA00049563"/>
    </source>
</evidence>
<dbReference type="GO" id="GO:0052381">
    <property type="term" value="F:tRNA dimethylallyltransferase activity"/>
    <property type="evidence" value="ECO:0007669"/>
    <property type="project" value="UniProtKB-UniRule"/>
</dbReference>
<keyword evidence="8 10" id="KW-0460">Magnesium</keyword>
<comment type="caution">
    <text evidence="14">The sequence shown here is derived from an EMBL/GenBank/DDBJ whole genome shotgun (WGS) entry which is preliminary data.</text>
</comment>